<name>A0ABU7RNT2_9ACTN</name>
<proteinExistence type="predicted"/>
<organism evidence="2 3">
    <name type="scientific">Plantactinospora sonchi</name>
    <dbReference type="NCBI Taxonomy" id="1544735"/>
    <lineage>
        <taxon>Bacteria</taxon>
        <taxon>Bacillati</taxon>
        <taxon>Actinomycetota</taxon>
        <taxon>Actinomycetes</taxon>
        <taxon>Micromonosporales</taxon>
        <taxon>Micromonosporaceae</taxon>
        <taxon>Plantactinospora</taxon>
    </lineage>
</organism>
<dbReference type="PANTHER" id="PTHR35525">
    <property type="entry name" value="BLL6575 PROTEIN"/>
    <property type="match status" value="1"/>
</dbReference>
<keyword evidence="3" id="KW-1185">Reference proteome</keyword>
<dbReference type="Gene3D" id="1.10.3300.10">
    <property type="entry name" value="Jann2411-like domain"/>
    <property type="match status" value="1"/>
</dbReference>
<evidence type="ECO:0000313" key="3">
    <source>
        <dbReference type="Proteomes" id="UP001332243"/>
    </source>
</evidence>
<dbReference type="InterPro" id="IPR010852">
    <property type="entry name" value="ABATE"/>
</dbReference>
<dbReference type="Pfam" id="PF07336">
    <property type="entry name" value="ABATE"/>
    <property type="match status" value="1"/>
</dbReference>
<dbReference type="SUPFAM" id="SSF160904">
    <property type="entry name" value="Jann2411-like"/>
    <property type="match status" value="1"/>
</dbReference>
<evidence type="ECO:0000259" key="1">
    <source>
        <dbReference type="Pfam" id="PF11706"/>
    </source>
</evidence>
<protein>
    <submittedName>
        <fullName evidence="2">CGNR zinc finger domain-containing protein</fullName>
    </submittedName>
</protein>
<evidence type="ECO:0000313" key="2">
    <source>
        <dbReference type="EMBL" id="MEE6258111.1"/>
    </source>
</evidence>
<dbReference type="PANTHER" id="PTHR35525:SF3">
    <property type="entry name" value="BLL6575 PROTEIN"/>
    <property type="match status" value="1"/>
</dbReference>
<dbReference type="Proteomes" id="UP001332243">
    <property type="component" value="Unassembled WGS sequence"/>
</dbReference>
<dbReference type="RefSeq" id="WP_331213240.1">
    <property type="nucleotide sequence ID" value="NZ_JAZGQK010000005.1"/>
</dbReference>
<feature type="domain" description="Zinc finger CGNR" evidence="1">
    <location>
        <begin position="137"/>
        <end position="179"/>
    </location>
</feature>
<sequence length="187" mass="20305">MSGAERSEARVPATAGAVVDLLNSRPHATPAMADALDDPERAAELLRPFGQPADTPLTPERLDRVRALRADLMAVLDDPDDPEPGWTKVTGHAAEVSFRQTFAPGPQARLHQVSGDPVIGGITIAVAELVAAGTWSRIRACAYEQCQHVFYDTTRSRTQRWHSYEMCGNRANVAAYRARSGRTRATG</sequence>
<dbReference type="EMBL" id="JAZGQK010000005">
    <property type="protein sequence ID" value="MEE6258111.1"/>
    <property type="molecule type" value="Genomic_DNA"/>
</dbReference>
<dbReference type="Pfam" id="PF11706">
    <property type="entry name" value="zf-CGNR"/>
    <property type="match status" value="1"/>
</dbReference>
<gene>
    <name evidence="2" type="ORF">V1633_06340</name>
</gene>
<comment type="caution">
    <text evidence="2">The sequence shown here is derived from an EMBL/GenBank/DDBJ whole genome shotgun (WGS) entry which is preliminary data.</text>
</comment>
<dbReference type="InterPro" id="IPR021005">
    <property type="entry name" value="Znf_CGNR"/>
</dbReference>
<reference evidence="2 3" key="1">
    <citation type="submission" date="2024-01" db="EMBL/GenBank/DDBJ databases">
        <title>Genome insights into Plantactinospora sonchi sp. nov.</title>
        <authorList>
            <person name="Wang L."/>
        </authorList>
    </citation>
    <scope>NUCLEOTIDE SEQUENCE [LARGE SCALE GENOMIC DNA]</scope>
    <source>
        <strain evidence="2 3">NEAU-QY2</strain>
    </source>
</reference>
<accession>A0ABU7RNT2</accession>
<dbReference type="InterPro" id="IPR023286">
    <property type="entry name" value="ABATE_dom_sf"/>
</dbReference>